<evidence type="ECO:0000313" key="1">
    <source>
        <dbReference type="Proteomes" id="UP000887566"/>
    </source>
</evidence>
<dbReference type="Proteomes" id="UP000887566">
    <property type="component" value="Unplaced"/>
</dbReference>
<dbReference type="WBParaSite" id="PSAMB.scaffold44size97270.g1173.t1">
    <property type="protein sequence ID" value="PSAMB.scaffold44size97270.g1173.t1"/>
    <property type="gene ID" value="PSAMB.scaffold44size97270.g1173"/>
</dbReference>
<organism evidence="1 2">
    <name type="scientific">Plectus sambesii</name>
    <dbReference type="NCBI Taxonomy" id="2011161"/>
    <lineage>
        <taxon>Eukaryota</taxon>
        <taxon>Metazoa</taxon>
        <taxon>Ecdysozoa</taxon>
        <taxon>Nematoda</taxon>
        <taxon>Chromadorea</taxon>
        <taxon>Plectida</taxon>
        <taxon>Plectina</taxon>
        <taxon>Plectoidea</taxon>
        <taxon>Plectidae</taxon>
        <taxon>Plectus</taxon>
    </lineage>
</organism>
<proteinExistence type="predicted"/>
<protein>
    <submittedName>
        <fullName evidence="2">Uncharacterized protein</fullName>
    </submittedName>
</protein>
<dbReference type="AlphaFoldDB" id="A0A914WMT2"/>
<reference evidence="2" key="1">
    <citation type="submission" date="2022-11" db="UniProtKB">
        <authorList>
            <consortium name="WormBaseParasite"/>
        </authorList>
    </citation>
    <scope>IDENTIFICATION</scope>
</reference>
<evidence type="ECO:0000313" key="2">
    <source>
        <dbReference type="WBParaSite" id="PSAMB.scaffold44size97270.g1173.t1"/>
    </source>
</evidence>
<name>A0A914WMT2_9BILA</name>
<accession>A0A914WMT2</accession>
<keyword evidence="1" id="KW-1185">Reference proteome</keyword>
<sequence length="116" mass="12662">MEDREREIESSQRRAVARFTVNGRTPPQSVAPIFGASTVSPTILARFFVYTRMKIAAEAKCRSRPIRDAGRTEASLSADRLTRRSFEARDTSGASAPAVVIVFVNRARAAAVAHGL</sequence>